<proteinExistence type="predicted"/>
<dbReference type="SUPFAM" id="SSF57667">
    <property type="entry name" value="beta-beta-alpha zinc fingers"/>
    <property type="match status" value="1"/>
</dbReference>
<dbReference type="InterPro" id="IPR013087">
    <property type="entry name" value="Znf_C2H2_type"/>
</dbReference>
<keyword evidence="2" id="KW-0175">Coiled coil</keyword>
<protein>
    <recommendedName>
        <fullName evidence="3">C2H2-type domain-containing protein</fullName>
    </recommendedName>
</protein>
<evidence type="ECO:0000313" key="4">
    <source>
        <dbReference type="EMBL" id="CAF1144949.1"/>
    </source>
</evidence>
<evidence type="ECO:0000256" key="1">
    <source>
        <dbReference type="PROSITE-ProRule" id="PRU00042"/>
    </source>
</evidence>
<keyword evidence="1" id="KW-0862">Zinc</keyword>
<dbReference type="SMART" id="SM00355">
    <property type="entry name" value="ZnF_C2H2"/>
    <property type="match status" value="2"/>
</dbReference>
<organism evidence="4 5">
    <name type="scientific">Brachionus calyciflorus</name>
    <dbReference type="NCBI Taxonomy" id="104777"/>
    <lineage>
        <taxon>Eukaryota</taxon>
        <taxon>Metazoa</taxon>
        <taxon>Spiralia</taxon>
        <taxon>Gnathifera</taxon>
        <taxon>Rotifera</taxon>
        <taxon>Eurotatoria</taxon>
        <taxon>Monogononta</taxon>
        <taxon>Pseudotrocha</taxon>
        <taxon>Ploima</taxon>
        <taxon>Brachionidae</taxon>
        <taxon>Brachionus</taxon>
    </lineage>
</organism>
<evidence type="ECO:0000259" key="3">
    <source>
        <dbReference type="PROSITE" id="PS50157"/>
    </source>
</evidence>
<dbReference type="PROSITE" id="PS00028">
    <property type="entry name" value="ZINC_FINGER_C2H2_1"/>
    <property type="match status" value="1"/>
</dbReference>
<feature type="coiled-coil region" evidence="2">
    <location>
        <begin position="153"/>
        <end position="218"/>
    </location>
</feature>
<sequence>MDLRSQKITNMISMYDLKLNKDPKWDDFKENIIPSIIDLNCFYCKKEFSCDFSLKRHYFTLHIDLLPTGTFHTQSKADLNCVLCRKSFSRSDKLKDHLNNSKQHKQAVSSISNMKGTIRELLPKASQTKRKCIQEDEQNMIDVLEFCEPEQKKSKHEQTKKVLENSQKNIQDEQDENDEIIILEEKDPLKEELEKLSKEELLEMKDEIKVSILKLKNKYIKVKQLLEKLE</sequence>
<evidence type="ECO:0000313" key="5">
    <source>
        <dbReference type="Proteomes" id="UP000663879"/>
    </source>
</evidence>
<evidence type="ECO:0000256" key="2">
    <source>
        <dbReference type="SAM" id="Coils"/>
    </source>
</evidence>
<dbReference type="GO" id="GO:0008270">
    <property type="term" value="F:zinc ion binding"/>
    <property type="evidence" value="ECO:0007669"/>
    <property type="project" value="UniProtKB-KW"/>
</dbReference>
<gene>
    <name evidence="4" type="ORF">OXX778_LOCUS23058</name>
</gene>
<accession>A0A814S8Y5</accession>
<dbReference type="OrthoDB" id="10039931at2759"/>
<keyword evidence="1" id="KW-0863">Zinc-finger</keyword>
<name>A0A814S8Y5_9BILA</name>
<keyword evidence="1" id="KW-0479">Metal-binding</keyword>
<reference evidence="4" key="1">
    <citation type="submission" date="2021-02" db="EMBL/GenBank/DDBJ databases">
        <authorList>
            <person name="Nowell W R."/>
        </authorList>
    </citation>
    <scope>NUCLEOTIDE SEQUENCE</scope>
    <source>
        <strain evidence="4">Ploen Becks lab</strain>
    </source>
</reference>
<dbReference type="PROSITE" id="PS50157">
    <property type="entry name" value="ZINC_FINGER_C2H2_2"/>
    <property type="match status" value="2"/>
</dbReference>
<feature type="domain" description="C2H2-type" evidence="3">
    <location>
        <begin position="39"/>
        <end position="67"/>
    </location>
</feature>
<dbReference type="InterPro" id="IPR036236">
    <property type="entry name" value="Znf_C2H2_sf"/>
</dbReference>
<keyword evidence="5" id="KW-1185">Reference proteome</keyword>
<dbReference type="Proteomes" id="UP000663879">
    <property type="component" value="Unassembled WGS sequence"/>
</dbReference>
<dbReference type="AlphaFoldDB" id="A0A814S8Y5"/>
<feature type="domain" description="C2H2-type" evidence="3">
    <location>
        <begin position="79"/>
        <end position="104"/>
    </location>
</feature>
<comment type="caution">
    <text evidence="4">The sequence shown here is derived from an EMBL/GenBank/DDBJ whole genome shotgun (WGS) entry which is preliminary data.</text>
</comment>
<dbReference type="Gene3D" id="3.30.160.60">
    <property type="entry name" value="Classic Zinc Finger"/>
    <property type="match status" value="1"/>
</dbReference>
<dbReference type="EMBL" id="CAJNOC010010994">
    <property type="protein sequence ID" value="CAF1144949.1"/>
    <property type="molecule type" value="Genomic_DNA"/>
</dbReference>